<feature type="compositionally biased region" description="Basic and acidic residues" evidence="16">
    <location>
        <begin position="357"/>
        <end position="404"/>
    </location>
</feature>
<feature type="compositionally biased region" description="Polar residues" evidence="16">
    <location>
        <begin position="1692"/>
        <end position="1702"/>
    </location>
</feature>
<dbReference type="Pfam" id="PF16192">
    <property type="entry name" value="PMT_4TMC"/>
    <property type="match status" value="1"/>
</dbReference>
<dbReference type="Pfam" id="PF02815">
    <property type="entry name" value="MIR"/>
    <property type="match status" value="1"/>
</dbReference>
<feature type="transmembrane region" description="Helical" evidence="17">
    <location>
        <begin position="2540"/>
        <end position="2562"/>
    </location>
</feature>
<dbReference type="InterPro" id="IPR009738">
    <property type="entry name" value="BAT2_N"/>
</dbReference>
<evidence type="ECO:0000256" key="8">
    <source>
        <dbReference type="ARBA" id="ARBA00022692"/>
    </source>
</evidence>
<feature type="domain" description="MIR" evidence="18">
    <location>
        <begin position="2396"/>
        <end position="2456"/>
    </location>
</feature>
<feature type="compositionally biased region" description="Low complexity" evidence="16">
    <location>
        <begin position="453"/>
        <end position="463"/>
    </location>
</feature>
<feature type="compositionally biased region" description="Polar residues" evidence="16">
    <location>
        <begin position="1451"/>
        <end position="1473"/>
    </location>
</feature>
<feature type="transmembrane region" description="Helical" evidence="17">
    <location>
        <begin position="2119"/>
        <end position="2139"/>
    </location>
</feature>
<feature type="transmembrane region" description="Helical" evidence="17">
    <location>
        <begin position="2065"/>
        <end position="2085"/>
    </location>
</feature>
<feature type="region of interest" description="Disordered" evidence="16">
    <location>
        <begin position="914"/>
        <end position="1079"/>
    </location>
</feature>
<feature type="compositionally biased region" description="Basic and acidic residues" evidence="16">
    <location>
        <begin position="1327"/>
        <end position="1347"/>
    </location>
</feature>
<keyword evidence="8 17" id="KW-0812">Transmembrane</keyword>
<dbReference type="FunFam" id="2.80.10.50:FF:000012">
    <property type="entry name" value="Protein O-mannosyl-transferase 1"/>
    <property type="match status" value="1"/>
</dbReference>
<accession>A0A2I0TQG0</accession>
<feature type="region of interest" description="Disordered" evidence="16">
    <location>
        <begin position="536"/>
        <end position="571"/>
    </location>
</feature>
<dbReference type="SUPFAM" id="SSF82109">
    <property type="entry name" value="MIR domain"/>
    <property type="match status" value="1"/>
</dbReference>
<evidence type="ECO:0000256" key="11">
    <source>
        <dbReference type="ARBA" id="ARBA00022989"/>
    </source>
</evidence>
<evidence type="ECO:0000256" key="17">
    <source>
        <dbReference type="SAM" id="Phobius"/>
    </source>
</evidence>
<feature type="compositionally biased region" description="Low complexity" evidence="16">
    <location>
        <begin position="1474"/>
        <end position="1485"/>
    </location>
</feature>
<dbReference type="PROSITE" id="PS50919">
    <property type="entry name" value="MIR"/>
    <property type="match status" value="3"/>
</dbReference>
<feature type="compositionally biased region" description="Polar residues" evidence="16">
    <location>
        <begin position="88"/>
        <end position="137"/>
    </location>
</feature>
<dbReference type="GO" id="GO:0030154">
    <property type="term" value="P:cell differentiation"/>
    <property type="evidence" value="ECO:0007669"/>
    <property type="project" value="TreeGrafter"/>
</dbReference>
<keyword evidence="9" id="KW-0677">Repeat</keyword>
<comment type="pathway">
    <text evidence="2">Protein modification; protein glycosylation.</text>
</comment>
<proteinExistence type="inferred from homology"/>
<dbReference type="CDD" id="cd23281">
    <property type="entry name" value="beta-trefoil_MIR_POMT1"/>
    <property type="match status" value="1"/>
</dbReference>
<dbReference type="Gene3D" id="2.80.10.50">
    <property type="match status" value="1"/>
</dbReference>
<evidence type="ECO:0000313" key="20">
    <source>
        <dbReference type="Proteomes" id="UP000233556"/>
    </source>
</evidence>
<feature type="compositionally biased region" description="Basic and acidic residues" evidence="16">
    <location>
        <begin position="778"/>
        <end position="812"/>
    </location>
</feature>
<feature type="transmembrane region" description="Helical" evidence="17">
    <location>
        <begin position="2033"/>
        <end position="2053"/>
    </location>
</feature>
<feature type="region of interest" description="Disordered" evidence="16">
    <location>
        <begin position="697"/>
        <end position="880"/>
    </location>
</feature>
<protein>
    <recommendedName>
        <fullName evidence="15">Protein O-mannosyl-transferase 1</fullName>
        <ecNumber evidence="4">2.4.1.109</ecNumber>
    </recommendedName>
</protein>
<evidence type="ECO:0000256" key="7">
    <source>
        <dbReference type="ARBA" id="ARBA00022679"/>
    </source>
</evidence>
<dbReference type="Pfam" id="PF02366">
    <property type="entry name" value="PMT"/>
    <property type="match status" value="1"/>
</dbReference>
<keyword evidence="20" id="KW-1185">Reference proteome</keyword>
<comment type="catalytic activity">
    <reaction evidence="14">
        <text>a di-trans,poly-cis-dolichyl beta-D-mannosyl phosphate + L-seryl-[protein] = 3-O-(alpha-D-mannosyl)-L-seryl-[protein] + a di-trans,poly-cis-dolichyl phosphate + H(+)</text>
        <dbReference type="Rhea" id="RHEA:17377"/>
        <dbReference type="Rhea" id="RHEA-COMP:9863"/>
        <dbReference type="Rhea" id="RHEA-COMP:13546"/>
        <dbReference type="Rhea" id="RHEA-COMP:19498"/>
        <dbReference type="Rhea" id="RHEA-COMP:19501"/>
        <dbReference type="ChEBI" id="CHEBI:15378"/>
        <dbReference type="ChEBI" id="CHEBI:29999"/>
        <dbReference type="ChEBI" id="CHEBI:57683"/>
        <dbReference type="ChEBI" id="CHEBI:58211"/>
        <dbReference type="ChEBI" id="CHEBI:137321"/>
        <dbReference type="EC" id="2.4.1.109"/>
    </reaction>
</comment>
<feature type="transmembrane region" description="Helical" evidence="17">
    <location>
        <begin position="2604"/>
        <end position="2624"/>
    </location>
</feature>
<feature type="compositionally biased region" description="Basic and acidic residues" evidence="16">
    <location>
        <begin position="697"/>
        <end position="706"/>
    </location>
</feature>
<evidence type="ECO:0000256" key="2">
    <source>
        <dbReference type="ARBA" id="ARBA00004922"/>
    </source>
</evidence>
<dbReference type="InterPro" id="IPR003342">
    <property type="entry name" value="ArnT-like_N"/>
</dbReference>
<feature type="compositionally biased region" description="Acidic residues" evidence="16">
    <location>
        <begin position="846"/>
        <end position="856"/>
    </location>
</feature>
<feature type="compositionally biased region" description="Basic and acidic residues" evidence="16">
    <location>
        <begin position="1250"/>
        <end position="1259"/>
    </location>
</feature>
<dbReference type="InterPro" id="IPR016093">
    <property type="entry name" value="MIR_motif"/>
</dbReference>
<dbReference type="SMART" id="SM00472">
    <property type="entry name" value="MIR"/>
    <property type="match status" value="3"/>
</dbReference>
<feature type="region of interest" description="Disordered" evidence="16">
    <location>
        <begin position="1688"/>
        <end position="1717"/>
    </location>
</feature>
<evidence type="ECO:0000256" key="10">
    <source>
        <dbReference type="ARBA" id="ARBA00022824"/>
    </source>
</evidence>
<feature type="region of interest" description="Disordered" evidence="16">
    <location>
        <begin position="1"/>
        <end position="20"/>
    </location>
</feature>
<feature type="domain" description="MIR" evidence="18">
    <location>
        <begin position="2335"/>
        <end position="2392"/>
    </location>
</feature>
<dbReference type="PANTHER" id="PTHR14038">
    <property type="entry name" value="BAT2 HLA-B-ASSOCIATED TRANSCRIPT 2"/>
    <property type="match status" value="1"/>
</dbReference>
<evidence type="ECO:0000256" key="4">
    <source>
        <dbReference type="ARBA" id="ARBA00012839"/>
    </source>
</evidence>
<feature type="compositionally biased region" description="Basic and acidic residues" evidence="16">
    <location>
        <begin position="1128"/>
        <end position="1145"/>
    </location>
</feature>
<dbReference type="EMBL" id="KZ507907">
    <property type="protein sequence ID" value="PKU36022.1"/>
    <property type="molecule type" value="Genomic_DNA"/>
</dbReference>
<dbReference type="Proteomes" id="UP000233556">
    <property type="component" value="Unassembled WGS sequence"/>
</dbReference>
<feature type="transmembrane region" description="Helical" evidence="17">
    <location>
        <begin position="2205"/>
        <end position="2226"/>
    </location>
</feature>
<evidence type="ECO:0000256" key="5">
    <source>
        <dbReference type="ARBA" id="ARBA00022553"/>
    </source>
</evidence>
<feature type="compositionally biased region" description="Basic and acidic residues" evidence="16">
    <location>
        <begin position="1207"/>
        <end position="1217"/>
    </location>
</feature>
<keyword evidence="5" id="KW-0597">Phosphoprotein</keyword>
<feature type="compositionally biased region" description="Polar residues" evidence="16">
    <location>
        <begin position="327"/>
        <end position="343"/>
    </location>
</feature>
<dbReference type="GO" id="GO:0004169">
    <property type="term" value="F:dolichyl-phosphate-mannose-protein mannosyltransferase activity"/>
    <property type="evidence" value="ECO:0007669"/>
    <property type="project" value="UniProtKB-EC"/>
</dbReference>
<feature type="compositionally biased region" description="Basic and acidic residues" evidence="16">
    <location>
        <begin position="299"/>
        <end position="309"/>
    </location>
</feature>
<feature type="region of interest" description="Disordered" evidence="16">
    <location>
        <begin position="262"/>
        <end position="486"/>
    </location>
</feature>
<feature type="compositionally biased region" description="Basic and acidic residues" evidence="16">
    <location>
        <begin position="716"/>
        <end position="734"/>
    </location>
</feature>
<keyword evidence="11 17" id="KW-1133">Transmembrane helix</keyword>
<gene>
    <name evidence="19" type="ORF">llap_13675</name>
</gene>
<feature type="region of interest" description="Disordered" evidence="16">
    <location>
        <begin position="1451"/>
        <end position="1595"/>
    </location>
</feature>
<dbReference type="InterPro" id="IPR033184">
    <property type="entry name" value="PRRC2"/>
</dbReference>
<feature type="compositionally biased region" description="Basic and acidic residues" evidence="16">
    <location>
        <begin position="1537"/>
        <end position="1567"/>
    </location>
</feature>
<dbReference type="SMR" id="A0A2I0TQG0"/>
<dbReference type="InterPro" id="IPR032421">
    <property type="entry name" value="PMT_4TMC"/>
</dbReference>
<keyword evidence="7" id="KW-0808">Transferase</keyword>
<name>A0A2I0TQG0_LIMLA</name>
<feature type="compositionally biased region" description="Basic and acidic residues" evidence="16">
    <location>
        <begin position="981"/>
        <end position="1015"/>
    </location>
</feature>
<dbReference type="PANTHER" id="PTHR14038:SF4">
    <property type="entry name" value="PROTEIN PRRC2B"/>
    <property type="match status" value="1"/>
</dbReference>
<evidence type="ECO:0000256" key="12">
    <source>
        <dbReference type="ARBA" id="ARBA00023136"/>
    </source>
</evidence>
<feature type="compositionally biased region" description="Basic and acidic residues" evidence="16">
    <location>
        <begin position="857"/>
        <end position="871"/>
    </location>
</feature>
<keyword evidence="6" id="KW-0328">Glycosyltransferase</keyword>
<feature type="region of interest" description="Disordered" evidence="16">
    <location>
        <begin position="1105"/>
        <end position="1350"/>
    </location>
</feature>
<evidence type="ECO:0000256" key="6">
    <source>
        <dbReference type="ARBA" id="ARBA00022676"/>
    </source>
</evidence>
<dbReference type="OrthoDB" id="1939715at2759"/>
<reference evidence="20" key="2">
    <citation type="submission" date="2017-12" db="EMBL/GenBank/DDBJ databases">
        <title>Genome sequence of the Bar-tailed Godwit (Limosa lapponica baueri).</title>
        <authorList>
            <person name="Lima N.C.B."/>
            <person name="Parody-Merino A.M."/>
            <person name="Battley P.F."/>
            <person name="Fidler A.E."/>
            <person name="Prosdocimi F."/>
        </authorList>
    </citation>
    <scope>NUCLEOTIDE SEQUENCE [LARGE SCALE GENOMIC DNA]</scope>
</reference>
<dbReference type="GO" id="GO:0005789">
    <property type="term" value="C:endoplasmic reticulum membrane"/>
    <property type="evidence" value="ECO:0007669"/>
    <property type="project" value="UniProtKB-SubCell"/>
</dbReference>
<feature type="compositionally biased region" description="Polar residues" evidence="16">
    <location>
        <begin position="1059"/>
        <end position="1072"/>
    </location>
</feature>
<evidence type="ECO:0000313" key="19">
    <source>
        <dbReference type="EMBL" id="PKU36022.1"/>
    </source>
</evidence>
<feature type="compositionally biased region" description="Basic and acidic residues" evidence="16">
    <location>
        <begin position="179"/>
        <end position="188"/>
    </location>
</feature>
<evidence type="ECO:0000259" key="18">
    <source>
        <dbReference type="PROSITE" id="PS50919"/>
    </source>
</evidence>
<evidence type="ECO:0000256" key="1">
    <source>
        <dbReference type="ARBA" id="ARBA00004477"/>
    </source>
</evidence>
<keyword evidence="10" id="KW-0256">Endoplasmic reticulum</keyword>
<feature type="domain" description="MIR" evidence="18">
    <location>
        <begin position="2261"/>
        <end position="2324"/>
    </location>
</feature>
<evidence type="ECO:0000256" key="16">
    <source>
        <dbReference type="SAM" id="MobiDB-lite"/>
    </source>
</evidence>
<feature type="compositionally biased region" description="Low complexity" evidence="16">
    <location>
        <begin position="1510"/>
        <end position="1519"/>
    </location>
</feature>
<keyword evidence="12 17" id="KW-0472">Membrane</keyword>
<feature type="compositionally biased region" description="Polar residues" evidence="16">
    <location>
        <begin position="538"/>
        <end position="556"/>
    </location>
</feature>
<feature type="transmembrane region" description="Helical" evidence="17">
    <location>
        <begin position="2636"/>
        <end position="2656"/>
    </location>
</feature>
<evidence type="ECO:0000256" key="13">
    <source>
        <dbReference type="ARBA" id="ARBA00045085"/>
    </source>
</evidence>
<feature type="compositionally biased region" description="Polar residues" evidence="16">
    <location>
        <begin position="750"/>
        <end position="761"/>
    </location>
</feature>
<dbReference type="Pfam" id="PF07001">
    <property type="entry name" value="BAT2_N"/>
    <property type="match status" value="1"/>
</dbReference>
<organism evidence="19 20">
    <name type="scientific">Limosa lapponica baueri</name>
    <dbReference type="NCBI Taxonomy" id="1758121"/>
    <lineage>
        <taxon>Eukaryota</taxon>
        <taxon>Metazoa</taxon>
        <taxon>Chordata</taxon>
        <taxon>Craniata</taxon>
        <taxon>Vertebrata</taxon>
        <taxon>Euteleostomi</taxon>
        <taxon>Archelosauria</taxon>
        <taxon>Archosauria</taxon>
        <taxon>Dinosauria</taxon>
        <taxon>Saurischia</taxon>
        <taxon>Theropoda</taxon>
        <taxon>Coelurosauria</taxon>
        <taxon>Aves</taxon>
        <taxon>Neognathae</taxon>
        <taxon>Neoaves</taxon>
        <taxon>Charadriiformes</taxon>
        <taxon>Scolopacidae</taxon>
        <taxon>Limosa</taxon>
    </lineage>
</organism>
<feature type="transmembrane region" description="Helical" evidence="17">
    <location>
        <begin position="2151"/>
        <end position="2184"/>
    </location>
</feature>
<dbReference type="InterPro" id="IPR036300">
    <property type="entry name" value="MIR_dom_sf"/>
</dbReference>
<feature type="compositionally biased region" description="Low complexity" evidence="16">
    <location>
        <begin position="417"/>
        <end position="426"/>
    </location>
</feature>
<comment type="subcellular location">
    <subcellularLocation>
        <location evidence="1">Endoplasmic reticulum membrane</location>
        <topology evidence="1">Multi-pass membrane protein</topology>
    </subcellularLocation>
</comment>
<evidence type="ECO:0000256" key="15">
    <source>
        <dbReference type="ARBA" id="ARBA00067952"/>
    </source>
</evidence>
<evidence type="ECO:0000256" key="3">
    <source>
        <dbReference type="ARBA" id="ARBA00007222"/>
    </source>
</evidence>
<feature type="compositionally biased region" description="Basic and acidic residues" evidence="16">
    <location>
        <begin position="1574"/>
        <end position="1589"/>
    </location>
</feature>
<feature type="region of interest" description="Disordered" evidence="16">
    <location>
        <begin position="50"/>
        <end position="195"/>
    </location>
</feature>
<comment type="similarity">
    <text evidence="3">Belongs to the glycosyltransferase 39 family.</text>
</comment>
<evidence type="ECO:0000256" key="9">
    <source>
        <dbReference type="ARBA" id="ARBA00022737"/>
    </source>
</evidence>
<comment type="catalytic activity">
    <reaction evidence="13">
        <text>a di-trans,poly-cis-dolichyl beta-D-mannosyl phosphate + L-threonyl-[protein] = 3-O-(alpha-D-mannosyl)-L-threonyl-[protein] + a di-trans,poly-cis-dolichyl phosphate + H(+)</text>
        <dbReference type="Rhea" id="RHEA:53396"/>
        <dbReference type="Rhea" id="RHEA-COMP:11060"/>
        <dbReference type="Rhea" id="RHEA-COMP:13547"/>
        <dbReference type="Rhea" id="RHEA-COMP:19498"/>
        <dbReference type="Rhea" id="RHEA-COMP:19501"/>
        <dbReference type="ChEBI" id="CHEBI:15378"/>
        <dbReference type="ChEBI" id="CHEBI:30013"/>
        <dbReference type="ChEBI" id="CHEBI:57683"/>
        <dbReference type="ChEBI" id="CHEBI:58211"/>
        <dbReference type="ChEBI" id="CHEBI:137323"/>
        <dbReference type="EC" id="2.4.1.109"/>
    </reaction>
</comment>
<evidence type="ECO:0000256" key="14">
    <source>
        <dbReference type="ARBA" id="ARBA00045102"/>
    </source>
</evidence>
<dbReference type="EC" id="2.4.1.109" evidence="4"/>
<reference evidence="20" key="1">
    <citation type="submission" date="2017-11" db="EMBL/GenBank/DDBJ databases">
        <authorList>
            <person name="Lima N.C."/>
            <person name="Parody-Merino A.M."/>
            <person name="Battley P.F."/>
            <person name="Fidler A.E."/>
            <person name="Prosdocimi F."/>
        </authorList>
    </citation>
    <scope>NUCLEOTIDE SEQUENCE [LARGE SCALE GENOMIC DNA]</scope>
</reference>
<sequence>MSDRLGQITKGKDGKSKYSTLSLFDKYKGKSIEAIRTTVIPRHGLQSLGKVAAARRMPPPANLPSLKSENKGNDPNIIIVPKDGTGWANKQDQPDQKSSSVTAAQLQESLPQQGLQKSVSNLQKPTQSISQESTNSVPGGPKSWAQLNGKPAGQEGGSRASSRLLSFSPEEFPTLKAAGEQDKGKESGDGEESWLEFRLIDKKENRLNLSRPTRPVRQQIERAPRPTIINAENLKGLDELDTDADDGWAGIHDEVDYSEKLKFSEDEEEEETLKDGRQKWNSWDPRRQRQLSLSSADSADVKHTVEEGKNSWGDSVGLSRSVRKAQDSQQPPRKLNGWSSASEYQKPALGSILRQQSLEDKEEKVPLRQKFVHSEISEAVERARKRREEEERRAREEPTPEFHTQDVSVGYLEEETPAPAATAQSSSEEELREAPSPAQEFNKYQKSLPPRFQRQQQQQQQEQLYKMQHWQQQQVYPPPSHSHPQRTFYPPHPQMLGFDPRWMMMPSYMDPRMAQSRTPVDFYPSALHPSGIMKPMIQQDSIGGSSCRSEDQNGQAGQAERKTPLDPVPVWGQESYTSLQSKGYSLSHQKQADNMTMEGLHARNDSYSASSGRPESLSTQRDLFEERGEEYLNAFDKKAQADFDSCLSSQRIGQDLLFQHQETVQETCPSGNRHANLRCSPLEPDFIQAEKKPEYNGWDISHHQKPAETATEVAEEAPRDEQSFSADPWKKEGANTKQPTEETTEWAPENRNTSGQHQEQMGRTRRSGPIKKPVLKALKVEEKEKEMEKVKLEGEDTSRPLKEKAAVQKVENESDDSAALLNSTRYLLDDKGSSQASLAREAEKSQEEEEEEEEEEKPERTWENKLSRESGDLPPTKRNNWIFIDEEQAFGGRGQGRGRGRGFREFTFRGRGTVVGSRGVYNNQRSSRGRGLREFNQPEDFPRGKPRRRIASETHSEGSEYEELPKRRRQRGSENSNEGSVLDREDSDLKKGDFKESWRSNKIYSDDHTSLDPKMRAPRAFGRSLPPRLSNSGYGRRGFMGKEPTQWQGRSGGAGWQEYSHTSPSDTFGSRQQSDRDYIQDSYKHVDSFSSRVFDESHLDDKRHFFQEDYSADQENIENRPFRRRRPPRQDKPPRFRRLRQERESVGQWNPEEGGPNLLPSQWPGRPKVTAAEKSAISGRRSPELSYQNSSDHANEEWETASESSDFSERRERRDGVSESEGQLEGGLGSGSLGEKRELAKRSFSSQRPIVDRQSRKAEPAGFAEQSVRTGVGAGSRYESQQNGTLIKSKRSPEEGGSLGNTSGGSSHSIYSLDRASHANSESAEGPGKKTEKEPKSTAQRASEKGEALSQFELSYGSTIIDNRVSNTAEENDVGSMAGEGFIEVLTKKQRRLLEEERRKKEQAAQAPAKARVLQSRIPPRFAKKQNSLCLEQSDVTVSGNSLGTEIWESNSPALSVQSPGSDSWSKPVNTFNGTESSTTEVSGTQCAIQGFKGSQGDSGIDLSAESRESSATSSQRSSPYGTLKPEEMNGAGLVDPKPDCQKEQVQKQSDKKDSDQGSGQNKEHKPGPIGNERSLKNRKGSEGTERLEGNIPPVNGVEIHVDSVLPVPPIEFGVNPKDSDFSLPPGSASGTAANPVTKLQDALASNAGLTQSIPILRRDHHLQRCIGLNPMSFPTADLTLKMESARKAWENSPSLPEQNSPGGAGSGIQPPSSVGASNGVSYSSFGGVSMPPMPVASVAPSASIPGNHIPPLYLDGHVFASQPRLVPQTIPQQQSYQQAAAAQQIPISLHTSLQAQAQLGLRGGLPVSQSQEMYSSIQPFRSQVYMHPSLSQPSTMVLTGGTALKPPYSAFPGMQPLEVVKTQSGSPYQPMNGSQTLVYEGQINQAAGMGASQMMDSQLTQLTMPVPGSQLPLPRYGSGQQPLILPQSIQLPQGQNLPVGAPRRILPPGSQPSVLATSRETFDRMLGLLKNPVVVTAEINLNLVALTVIGLISRLWGLSYPRAVVFDEVYYGQFVSLYMKRIFFVDDSGPPFGHMLLALGGYLGGFDGNFLWNRIGAEYSMNVPVWSLRLLPALAGALCVPLAYQILVELQFSHCAALGAALLILLENSLITQSRFMLLESILIFFILLAVLSYLKFYNLQRHSSFSGSWWFWLLLTGVACSCAVGVKYMGLFTYMLLLSIAGLHFWHMIGDQNLSNVSLMCHFLARGLGLVVVPVAMYLSFFYVHLTLLYRSGPHDQIMTSAFQASLEGGLARITQGQPLEVAYGSQITLRNVLGKPMQCWLHSHTNTYPIRYENGRGSSHQQQVTCYPFKDVNNWWIVKDPGMQQLVVSNPPRPVRHGHIVQLVHGITTRYLNTHDVAAPLSPHSQEVSCYIDYNISMPAQNLWRVEIVNRESDTDVWKTILSEVRFVHVNTSAVLKLSGASLPEWGYRQLEVVGEKLSKGYHQSMVWNVEEHRYGKSQEQKEREVELHSPTQMDISKNLSFMAKFTELQWKILTLKNEDTEHKYSSSALDWITMDTNIAYWLHPTSGAQIHLLGNVVTWASANVAALVYACLSLWYLIRRRRKIYDIPEDAWQLWVSAGGICVGGWAVNYLPFFLMEKTLFLYHYLPALTFQILLIPIVLQHLGNHLCRSLLLKSMFSALIVAWFSSVYLVYRTFSPVTYGDPSLSVTELKDLRWKDSWNILIQKQ</sequence>
<feature type="transmembrane region" description="Helical" evidence="17">
    <location>
        <begin position="2574"/>
        <end position="2592"/>
    </location>
</feature>